<gene>
    <name evidence="2" type="ORF">C1SCF055_LOCUS7566</name>
</gene>
<dbReference type="AlphaFoldDB" id="A0A9P1BUD0"/>
<dbReference type="OrthoDB" id="416752at2759"/>
<dbReference type="SUPFAM" id="SSF53167">
    <property type="entry name" value="Purine and uridine phosphorylases"/>
    <property type="match status" value="1"/>
</dbReference>
<dbReference type="InterPro" id="IPR035994">
    <property type="entry name" value="Nucleoside_phosphorylase_sf"/>
</dbReference>
<organism evidence="2">
    <name type="scientific">Cladocopium goreaui</name>
    <dbReference type="NCBI Taxonomy" id="2562237"/>
    <lineage>
        <taxon>Eukaryota</taxon>
        <taxon>Sar</taxon>
        <taxon>Alveolata</taxon>
        <taxon>Dinophyceae</taxon>
        <taxon>Suessiales</taxon>
        <taxon>Symbiodiniaceae</taxon>
        <taxon>Cladocopium</taxon>
    </lineage>
</organism>
<dbReference type="CDD" id="cd17769">
    <property type="entry name" value="NP_TgUP-like"/>
    <property type="match status" value="1"/>
</dbReference>
<dbReference type="Proteomes" id="UP001152797">
    <property type="component" value="Unassembled WGS sequence"/>
</dbReference>
<reference evidence="3 4" key="2">
    <citation type="submission" date="2024-05" db="EMBL/GenBank/DDBJ databases">
        <authorList>
            <person name="Chen Y."/>
            <person name="Shah S."/>
            <person name="Dougan E. K."/>
            <person name="Thang M."/>
            <person name="Chan C."/>
        </authorList>
    </citation>
    <scope>NUCLEOTIDE SEQUENCE [LARGE SCALE GENOMIC DNA]</scope>
</reference>
<proteinExistence type="predicted"/>
<evidence type="ECO:0000313" key="2">
    <source>
        <dbReference type="EMBL" id="CAI3979629.1"/>
    </source>
</evidence>
<accession>A0A9P1BUD0</accession>
<dbReference type="Gene3D" id="3.40.50.1580">
    <property type="entry name" value="Nucleoside phosphorylase domain"/>
    <property type="match status" value="1"/>
</dbReference>
<feature type="domain" description="Nucleoside phosphorylase" evidence="1">
    <location>
        <begin position="58"/>
        <end position="296"/>
    </location>
</feature>
<keyword evidence="4" id="KW-1185">Reference proteome</keyword>
<protein>
    <submittedName>
        <fullName evidence="3">Purine nucleoside phosphorylase (PNP) (5'-methylthioadenosine phosphorylase I) (MTA phosphorylase I) (MTAPI)</fullName>
    </submittedName>
</protein>
<evidence type="ECO:0000313" key="3">
    <source>
        <dbReference type="EMBL" id="CAL4766941.1"/>
    </source>
</evidence>
<dbReference type="Pfam" id="PF01048">
    <property type="entry name" value="PNP_UDP_1"/>
    <property type="match status" value="1"/>
</dbReference>
<dbReference type="InterPro" id="IPR000845">
    <property type="entry name" value="Nucleoside_phosphorylase_d"/>
</dbReference>
<name>A0A9P1BUD0_9DINO</name>
<comment type="caution">
    <text evidence="2">The sequence shown here is derived from an EMBL/GenBank/DDBJ whole genome shotgun (WGS) entry which is preliminary data.</text>
</comment>
<dbReference type="EMBL" id="CAMXCT030000502">
    <property type="protein sequence ID" value="CAL4766941.1"/>
    <property type="molecule type" value="Genomic_DNA"/>
</dbReference>
<evidence type="ECO:0000313" key="4">
    <source>
        <dbReference type="Proteomes" id="UP001152797"/>
    </source>
</evidence>
<reference evidence="2" key="1">
    <citation type="submission" date="2022-10" db="EMBL/GenBank/DDBJ databases">
        <authorList>
            <person name="Chen Y."/>
            <person name="Dougan E. K."/>
            <person name="Chan C."/>
            <person name="Rhodes N."/>
            <person name="Thang M."/>
        </authorList>
    </citation>
    <scope>NUCLEOTIDE SEQUENCE</scope>
</reference>
<dbReference type="GO" id="GO:0004850">
    <property type="term" value="F:uridine phosphorylase activity"/>
    <property type="evidence" value="ECO:0007669"/>
    <property type="project" value="TreeGrafter"/>
</dbReference>
<dbReference type="PANTHER" id="PTHR43691:SF14">
    <property type="entry name" value="URIDINE PHOSPHORYLASE"/>
    <property type="match status" value="1"/>
</dbReference>
<evidence type="ECO:0000259" key="1">
    <source>
        <dbReference type="Pfam" id="PF01048"/>
    </source>
</evidence>
<dbReference type="EMBL" id="CAMXCT010000502">
    <property type="protein sequence ID" value="CAI3979629.1"/>
    <property type="molecule type" value="Genomic_DNA"/>
</dbReference>
<dbReference type="GO" id="GO:0006218">
    <property type="term" value="P:uridine catabolic process"/>
    <property type="evidence" value="ECO:0007669"/>
    <property type="project" value="TreeGrafter"/>
</dbReference>
<sequence length="313" mass="33694">MGDNEPEAKRRKALTRLNSQACIGEKKSVYEGTNAVPRSGTPGRVLHLGLTDGEIANRVIVVGHHTRAELLSQFLQPEDSGSLFKLASDRGFLTYTGKFGGERLSVVSIGMGLAMMDFFLREARAVVAGPMAVVRLGTCGCLQESVKVGNVSVADGSALVQRNYSHFDSSSPAHAQPYTISELCLPDSELNSSVVSALQKAMGSDKVNEGTNITADSFYSSQGRFDPSFNDENDRLISEVLKKYPKAITMEMETFQLFHLARSCLPKGSMRAAAAVVNVANRPTGEVVGEEALRFAESEGGKALMKALAELRL</sequence>
<dbReference type="GO" id="GO:0005829">
    <property type="term" value="C:cytosol"/>
    <property type="evidence" value="ECO:0007669"/>
    <property type="project" value="TreeGrafter"/>
</dbReference>
<dbReference type="EMBL" id="CAMXCT020000502">
    <property type="protein sequence ID" value="CAL1133004.1"/>
    <property type="molecule type" value="Genomic_DNA"/>
</dbReference>
<dbReference type="PANTHER" id="PTHR43691">
    <property type="entry name" value="URIDINE PHOSPHORYLASE"/>
    <property type="match status" value="1"/>
</dbReference>